<comment type="caution">
    <text evidence="2">The sequence shown here is derived from an EMBL/GenBank/DDBJ whole genome shotgun (WGS) entry which is preliminary data.</text>
</comment>
<name>A0ABP0LX77_9DINO</name>
<protein>
    <recommendedName>
        <fullName evidence="1">TLDc domain-containing protein</fullName>
    </recommendedName>
</protein>
<gene>
    <name evidence="2" type="ORF">CCMP2556_LOCUS23164</name>
</gene>
<feature type="domain" description="TLDc" evidence="1">
    <location>
        <begin position="309"/>
        <end position="428"/>
    </location>
</feature>
<sequence length="497" mass="56891">MKEKWNPKERERPERPNCAAWTQVKFKALGRPTCLRNVAERRTPGCRYSVWGTCDRRRCVVALGSEDLRVYVADHKPPIVFDLQRLKVRRGQRHLELSRTTWAQQVFQRLCCCQPFACTVTLRVDQVDDLCAFLFPESNIDTSSSRVPLAVFPPEVLHVITESWLTSDQAMPCFLWLNPQIVLFPGLPDSKSKEFLILPTIHDVMRCSIKLREMLTSDAFWQHFYIKHVPPQVRRQVEEFEDIDGCSVFDRVAIAKLRFCHVCHARRHLPGICGCGAKQRFNKFVHFDMRAAEKLRLGLHRLGTHLMIKGFDLQSAFLCFSTRYHGTSLASMLRQTAAKGRMHLLVCESFTGEVFGALLRFPLKRRSSQLYGSCDRLMLFNMNKEELRTFEGGEKFPVIRSIPDALSIGTSSEAALALNWDLSIATCEPSILCQGTRLCGSCSLRSVVTFSDVCPDSVDRRISHLKANWGSHPDVQRNVARQLLQLSGQQDLRHYFS</sequence>
<dbReference type="EMBL" id="CAXAMN010014625">
    <property type="protein sequence ID" value="CAK9043860.1"/>
    <property type="molecule type" value="Genomic_DNA"/>
</dbReference>
<evidence type="ECO:0000259" key="1">
    <source>
        <dbReference type="Pfam" id="PF07534"/>
    </source>
</evidence>
<evidence type="ECO:0000313" key="2">
    <source>
        <dbReference type="EMBL" id="CAK9043860.1"/>
    </source>
</evidence>
<dbReference type="InterPro" id="IPR006571">
    <property type="entry name" value="TLDc_dom"/>
</dbReference>
<organism evidence="2 3">
    <name type="scientific">Durusdinium trenchii</name>
    <dbReference type="NCBI Taxonomy" id="1381693"/>
    <lineage>
        <taxon>Eukaryota</taxon>
        <taxon>Sar</taxon>
        <taxon>Alveolata</taxon>
        <taxon>Dinophyceae</taxon>
        <taxon>Suessiales</taxon>
        <taxon>Symbiodiniaceae</taxon>
        <taxon>Durusdinium</taxon>
    </lineage>
</organism>
<reference evidence="2 3" key="1">
    <citation type="submission" date="2024-02" db="EMBL/GenBank/DDBJ databases">
        <authorList>
            <person name="Chen Y."/>
            <person name="Shah S."/>
            <person name="Dougan E. K."/>
            <person name="Thang M."/>
            <person name="Chan C."/>
        </authorList>
    </citation>
    <scope>NUCLEOTIDE SEQUENCE [LARGE SCALE GENOMIC DNA]</scope>
</reference>
<evidence type="ECO:0000313" key="3">
    <source>
        <dbReference type="Proteomes" id="UP001642484"/>
    </source>
</evidence>
<dbReference type="Proteomes" id="UP001642484">
    <property type="component" value="Unassembled WGS sequence"/>
</dbReference>
<proteinExistence type="predicted"/>
<accession>A0ABP0LX77</accession>
<keyword evidence="3" id="KW-1185">Reference proteome</keyword>
<dbReference type="Pfam" id="PF07534">
    <property type="entry name" value="TLD"/>
    <property type="match status" value="1"/>
</dbReference>